<dbReference type="InterPro" id="IPR000835">
    <property type="entry name" value="HTH_MarR-typ"/>
</dbReference>
<keyword evidence="3" id="KW-1185">Reference proteome</keyword>
<dbReference type="PANTHER" id="PTHR33164:SF43">
    <property type="entry name" value="HTH-TYPE TRANSCRIPTIONAL REPRESSOR YETL"/>
    <property type="match status" value="1"/>
</dbReference>
<dbReference type="Pfam" id="PF12802">
    <property type="entry name" value="MarR_2"/>
    <property type="match status" value="1"/>
</dbReference>
<accession>A0A1D8B4J2</accession>
<dbReference type="SUPFAM" id="SSF46785">
    <property type="entry name" value="Winged helix' DNA-binding domain"/>
    <property type="match status" value="1"/>
</dbReference>
<evidence type="ECO:0000313" key="3">
    <source>
        <dbReference type="Proteomes" id="UP000095214"/>
    </source>
</evidence>
<evidence type="ECO:0000313" key="2">
    <source>
        <dbReference type="EMBL" id="AOS48075.1"/>
    </source>
</evidence>
<dbReference type="OrthoDB" id="162531at2"/>
<dbReference type="SMART" id="SM00347">
    <property type="entry name" value="HTH_MARR"/>
    <property type="match status" value="1"/>
</dbReference>
<dbReference type="KEGG" id="phon:BH719_08890"/>
<gene>
    <name evidence="2" type="ORF">BH719_08890</name>
</gene>
<sequence length="123" mass="13584">MAARVGLNDSDLAVLDVLHREGPQTPSALAQRTRIATTTMTGVLRRLSAGGWVERRTSDKDLRSFTIHISAVARLSEVFRPVDERLIDLVDELPEQDAQRIVTFLGDATRIVRESHASGDSHP</sequence>
<dbReference type="STRING" id="178339.BH719_08890"/>
<organism evidence="2 3">
    <name type="scientific">Pauljensenia hongkongensis</name>
    <dbReference type="NCBI Taxonomy" id="178339"/>
    <lineage>
        <taxon>Bacteria</taxon>
        <taxon>Bacillati</taxon>
        <taxon>Actinomycetota</taxon>
        <taxon>Actinomycetes</taxon>
        <taxon>Actinomycetales</taxon>
        <taxon>Actinomycetaceae</taxon>
        <taxon>Pauljensenia</taxon>
    </lineage>
</organism>
<dbReference type="EMBL" id="CP017298">
    <property type="protein sequence ID" value="AOS48075.1"/>
    <property type="molecule type" value="Genomic_DNA"/>
</dbReference>
<dbReference type="GO" id="GO:0006950">
    <property type="term" value="P:response to stress"/>
    <property type="evidence" value="ECO:0007669"/>
    <property type="project" value="TreeGrafter"/>
</dbReference>
<dbReference type="AlphaFoldDB" id="A0A1D8B4J2"/>
<dbReference type="Gene3D" id="1.10.10.10">
    <property type="entry name" value="Winged helix-like DNA-binding domain superfamily/Winged helix DNA-binding domain"/>
    <property type="match status" value="1"/>
</dbReference>
<name>A0A1D8B4J2_9ACTO</name>
<dbReference type="GO" id="GO:0003700">
    <property type="term" value="F:DNA-binding transcription factor activity"/>
    <property type="evidence" value="ECO:0007669"/>
    <property type="project" value="InterPro"/>
</dbReference>
<reference evidence="2 3" key="1">
    <citation type="submission" date="2016-09" db="EMBL/GenBank/DDBJ databases">
        <title>Complete genome sequence of Actinomyces hongkongensis HKU8.</title>
        <authorList>
            <person name="Gao Y.-X."/>
            <person name="Zhou Y.-Y."/>
            <person name="Xie Y."/>
            <person name="Wang M."/>
            <person name="Wang S.-J."/>
            <person name="Shen S.-G."/>
        </authorList>
    </citation>
    <scope>NUCLEOTIDE SEQUENCE [LARGE SCALE GENOMIC DNA]</scope>
    <source>
        <strain evidence="2 3">HKU8</strain>
    </source>
</reference>
<protein>
    <submittedName>
        <fullName evidence="2">MarR family transcriptional regulator</fullName>
    </submittedName>
</protein>
<dbReference type="InterPro" id="IPR036388">
    <property type="entry name" value="WH-like_DNA-bd_sf"/>
</dbReference>
<dbReference type="Proteomes" id="UP000095214">
    <property type="component" value="Chromosome"/>
</dbReference>
<feature type="domain" description="HTH marR-type" evidence="1">
    <location>
        <begin position="1"/>
        <end position="98"/>
    </location>
</feature>
<evidence type="ECO:0000259" key="1">
    <source>
        <dbReference type="SMART" id="SM00347"/>
    </source>
</evidence>
<dbReference type="InterPro" id="IPR036390">
    <property type="entry name" value="WH_DNA-bd_sf"/>
</dbReference>
<dbReference type="InterPro" id="IPR039422">
    <property type="entry name" value="MarR/SlyA-like"/>
</dbReference>
<proteinExistence type="predicted"/>
<dbReference type="PANTHER" id="PTHR33164">
    <property type="entry name" value="TRANSCRIPTIONAL REGULATOR, MARR FAMILY"/>
    <property type="match status" value="1"/>
</dbReference>